<organism evidence="2 3">
    <name type="scientific">Streptomyces kasugaensis</name>
    <dbReference type="NCBI Taxonomy" id="1946"/>
    <lineage>
        <taxon>Bacteria</taxon>
        <taxon>Bacillati</taxon>
        <taxon>Actinomycetota</taxon>
        <taxon>Actinomycetes</taxon>
        <taxon>Kitasatosporales</taxon>
        <taxon>Streptomycetaceae</taxon>
        <taxon>Streptomyces</taxon>
    </lineage>
</organism>
<dbReference type="RefSeq" id="WP_131125639.1">
    <property type="nucleotide sequence ID" value="NZ_SIXH01000415.1"/>
</dbReference>
<evidence type="ECO:0000313" key="2">
    <source>
        <dbReference type="EMBL" id="TBO55935.1"/>
    </source>
</evidence>
<name>A0A4Q9HMU4_STRKA</name>
<gene>
    <name evidence="2" type="ORF">EYS09_30545</name>
</gene>
<dbReference type="AlphaFoldDB" id="A0A4Q9HMU4"/>
<evidence type="ECO:0000256" key="1">
    <source>
        <dbReference type="SAM" id="MobiDB-lite"/>
    </source>
</evidence>
<reference evidence="2 3" key="1">
    <citation type="submission" date="2019-02" db="EMBL/GenBank/DDBJ databases">
        <title>Draft Genome Sequence of Streptomyces sp. AM-2504, identified by 16S rRNA comparative analysis as a Streptomyces Kasugaensis strain.</title>
        <authorList>
            <person name="Napolioni V."/>
            <person name="Giuliodori A.M."/>
            <person name="Spurio R."/>
            <person name="Fabbretti A."/>
        </authorList>
    </citation>
    <scope>NUCLEOTIDE SEQUENCE [LARGE SCALE GENOMIC DNA]</scope>
    <source>
        <strain evidence="2 3">AM-2504</strain>
    </source>
</reference>
<dbReference type="Proteomes" id="UP000292452">
    <property type="component" value="Unassembled WGS sequence"/>
</dbReference>
<dbReference type="EMBL" id="SIXH01000415">
    <property type="protein sequence ID" value="TBO55935.1"/>
    <property type="molecule type" value="Genomic_DNA"/>
</dbReference>
<evidence type="ECO:0000313" key="3">
    <source>
        <dbReference type="Proteomes" id="UP000292452"/>
    </source>
</evidence>
<keyword evidence="3" id="KW-1185">Reference proteome</keyword>
<sequence length="90" mass="9514">MSFPNVISEPVIRSGPGWPTAMELPVGTPLAGYGPGSRAAVDLVLDPERRFAVPNSDTVPLRSRFHAARTLGEATGPAKEESRPGPGRHV</sequence>
<feature type="region of interest" description="Disordered" evidence="1">
    <location>
        <begin position="1"/>
        <end position="20"/>
    </location>
</feature>
<comment type="caution">
    <text evidence="2">The sequence shown here is derived from an EMBL/GenBank/DDBJ whole genome shotgun (WGS) entry which is preliminary data.</text>
</comment>
<proteinExistence type="predicted"/>
<protein>
    <submittedName>
        <fullName evidence="2">Uncharacterized protein</fullName>
    </submittedName>
</protein>
<accession>A0A4Q9HMU4</accession>
<feature type="region of interest" description="Disordered" evidence="1">
    <location>
        <begin position="66"/>
        <end position="90"/>
    </location>
</feature>